<sequence length="385" mass="42537">MNKELKENEAIIRKQLEQITRKNGGGGDIFIEKGSLPSIDEDTHSSSDISSKESENLAQLIKKNEQSRSTSNKTTEMNFSFPWGASTNMDSATTNKSTGNSFVVDDLIIETHKQSIPQLHEHDHEYDFKNGLDENNFCSSLGNACPYTPSNALNRQLDIIGKTSLEGVGSQQDLNGKSELNNIESVFGLPNFSFSPTGLDTISSTDKPTNSVDFLGNSNLALSNSVDTPNTSNFNTSQPKGELNLFEDATPMNFNFNFLLNNSIDEKPTPIPKNISTALLPETDSLLLGNNSNEETQHNNDKIVGVHQSDDEEEEDDEHMVVPNDGKLFTCSEIWDRITSNPKLSDLDLDNLCMELKTKAKCSEKGVLIKEEDLNRALSLHQATK</sequence>
<evidence type="ECO:0000313" key="5">
    <source>
        <dbReference type="EMBL" id="OBA28649.1"/>
    </source>
</evidence>
<feature type="region of interest" description="Disordered" evidence="3">
    <location>
        <begin position="22"/>
        <end position="76"/>
    </location>
</feature>
<dbReference type="Gene3D" id="1.10.238.100">
    <property type="entry name" value="YAP1 redox domain. Chain B"/>
    <property type="match status" value="1"/>
</dbReference>
<comment type="caution">
    <text evidence="5">The sequence shown here is derived from an EMBL/GenBank/DDBJ whole genome shotgun (WGS) entry which is preliminary data.</text>
</comment>
<dbReference type="AlphaFoldDB" id="A0A1B7TIT1"/>
<keyword evidence="2" id="KW-0539">Nucleus</keyword>
<gene>
    <name evidence="5" type="ORF">HANVADRAFT_51514</name>
</gene>
<dbReference type="OrthoDB" id="3973091at2759"/>
<dbReference type="InterPro" id="IPR050936">
    <property type="entry name" value="AP-1-like"/>
</dbReference>
<dbReference type="PANTHER" id="PTHR40621:SF6">
    <property type="entry name" value="AP-1-LIKE TRANSCRIPTION FACTOR YAP1-RELATED"/>
    <property type="match status" value="1"/>
</dbReference>
<keyword evidence="6" id="KW-1185">Reference proteome</keyword>
<dbReference type="InterPro" id="IPR023167">
    <property type="entry name" value="Yap1_redox_dom_sf"/>
</dbReference>
<dbReference type="InterPro" id="IPR013910">
    <property type="entry name" value="TF_PAP1"/>
</dbReference>
<proteinExistence type="predicted"/>
<evidence type="ECO:0000256" key="2">
    <source>
        <dbReference type="ARBA" id="ARBA00023242"/>
    </source>
</evidence>
<dbReference type="Pfam" id="PF08601">
    <property type="entry name" value="PAP1"/>
    <property type="match status" value="1"/>
</dbReference>
<evidence type="ECO:0000256" key="3">
    <source>
        <dbReference type="SAM" id="MobiDB-lite"/>
    </source>
</evidence>
<reference evidence="6" key="1">
    <citation type="journal article" date="2016" name="Proc. Natl. Acad. Sci. U.S.A.">
        <title>Comparative genomics of biotechnologically important yeasts.</title>
        <authorList>
            <person name="Riley R."/>
            <person name="Haridas S."/>
            <person name="Wolfe K.H."/>
            <person name="Lopes M.R."/>
            <person name="Hittinger C.T."/>
            <person name="Goeker M."/>
            <person name="Salamov A.A."/>
            <person name="Wisecaver J.H."/>
            <person name="Long T.M."/>
            <person name="Calvey C.H."/>
            <person name="Aerts A.L."/>
            <person name="Barry K.W."/>
            <person name="Choi C."/>
            <person name="Clum A."/>
            <person name="Coughlan A.Y."/>
            <person name="Deshpande S."/>
            <person name="Douglass A.P."/>
            <person name="Hanson S.J."/>
            <person name="Klenk H.-P."/>
            <person name="LaButti K.M."/>
            <person name="Lapidus A."/>
            <person name="Lindquist E.A."/>
            <person name="Lipzen A.M."/>
            <person name="Meier-Kolthoff J.P."/>
            <person name="Ohm R.A."/>
            <person name="Otillar R.P."/>
            <person name="Pangilinan J.L."/>
            <person name="Peng Y."/>
            <person name="Rokas A."/>
            <person name="Rosa C.A."/>
            <person name="Scheuner C."/>
            <person name="Sibirny A.A."/>
            <person name="Slot J.C."/>
            <person name="Stielow J.B."/>
            <person name="Sun H."/>
            <person name="Kurtzman C.P."/>
            <person name="Blackwell M."/>
            <person name="Grigoriev I.V."/>
            <person name="Jeffries T.W."/>
        </authorList>
    </citation>
    <scope>NUCLEOTIDE SEQUENCE [LARGE SCALE GENOMIC DNA]</scope>
    <source>
        <strain evidence="6">NRRL Y-1626</strain>
    </source>
</reference>
<dbReference type="GO" id="GO:0090575">
    <property type="term" value="C:RNA polymerase II transcription regulator complex"/>
    <property type="evidence" value="ECO:0007669"/>
    <property type="project" value="TreeGrafter"/>
</dbReference>
<feature type="compositionally biased region" description="Polar residues" evidence="3">
    <location>
        <begin position="67"/>
        <end position="76"/>
    </location>
</feature>
<organism evidence="5 6">
    <name type="scientific">Hanseniaspora valbyensis NRRL Y-1626</name>
    <dbReference type="NCBI Taxonomy" id="766949"/>
    <lineage>
        <taxon>Eukaryota</taxon>
        <taxon>Fungi</taxon>
        <taxon>Dikarya</taxon>
        <taxon>Ascomycota</taxon>
        <taxon>Saccharomycotina</taxon>
        <taxon>Saccharomycetes</taxon>
        <taxon>Saccharomycodales</taxon>
        <taxon>Saccharomycodaceae</taxon>
        <taxon>Hanseniaspora</taxon>
    </lineage>
</organism>
<dbReference type="Proteomes" id="UP000092321">
    <property type="component" value="Unassembled WGS sequence"/>
</dbReference>
<comment type="subcellular location">
    <subcellularLocation>
        <location evidence="1">Nucleus</location>
    </subcellularLocation>
</comment>
<dbReference type="GO" id="GO:0001228">
    <property type="term" value="F:DNA-binding transcription activator activity, RNA polymerase II-specific"/>
    <property type="evidence" value="ECO:0007669"/>
    <property type="project" value="TreeGrafter"/>
</dbReference>
<dbReference type="SUPFAM" id="SSF111430">
    <property type="entry name" value="YAP1 redox domain"/>
    <property type="match status" value="1"/>
</dbReference>
<evidence type="ECO:0000313" key="6">
    <source>
        <dbReference type="Proteomes" id="UP000092321"/>
    </source>
</evidence>
<dbReference type="GO" id="GO:0000976">
    <property type="term" value="F:transcription cis-regulatory region binding"/>
    <property type="evidence" value="ECO:0007669"/>
    <property type="project" value="InterPro"/>
</dbReference>
<evidence type="ECO:0000259" key="4">
    <source>
        <dbReference type="Pfam" id="PF08601"/>
    </source>
</evidence>
<dbReference type="EMBL" id="LXPE01000003">
    <property type="protein sequence ID" value="OBA28649.1"/>
    <property type="molecule type" value="Genomic_DNA"/>
</dbReference>
<evidence type="ECO:0000256" key="1">
    <source>
        <dbReference type="ARBA" id="ARBA00004123"/>
    </source>
</evidence>
<dbReference type="PANTHER" id="PTHR40621">
    <property type="entry name" value="TRANSCRIPTION FACTOR KAPC-RELATED"/>
    <property type="match status" value="1"/>
</dbReference>
<feature type="compositionally biased region" description="Basic and acidic residues" evidence="3">
    <location>
        <begin position="41"/>
        <end position="55"/>
    </location>
</feature>
<feature type="domain" description="Transcription factor PAP1" evidence="4">
    <location>
        <begin position="285"/>
        <end position="378"/>
    </location>
</feature>
<protein>
    <submittedName>
        <fullName evidence="5">YAP1 redox domain-containing protein</fullName>
    </submittedName>
</protein>
<name>A0A1B7TIT1_9ASCO</name>
<accession>A0A1B7TIT1</accession>